<keyword evidence="5" id="KW-1185">Reference proteome</keyword>
<dbReference type="InterPro" id="IPR013083">
    <property type="entry name" value="Znf_RING/FYVE/PHD"/>
</dbReference>
<organism evidence="4 5">
    <name type="scientific">Euplotes crassus</name>
    <dbReference type="NCBI Taxonomy" id="5936"/>
    <lineage>
        <taxon>Eukaryota</taxon>
        <taxon>Sar</taxon>
        <taxon>Alveolata</taxon>
        <taxon>Ciliophora</taxon>
        <taxon>Intramacronucleata</taxon>
        <taxon>Spirotrichea</taxon>
        <taxon>Hypotrichia</taxon>
        <taxon>Euplotida</taxon>
        <taxon>Euplotidae</taxon>
        <taxon>Moneuplotes</taxon>
    </lineage>
</organism>
<dbReference type="Proteomes" id="UP001295684">
    <property type="component" value="Unassembled WGS sequence"/>
</dbReference>
<feature type="domain" description="U-box" evidence="3">
    <location>
        <begin position="156"/>
        <end position="218"/>
    </location>
</feature>
<dbReference type="Gene3D" id="3.30.40.10">
    <property type="entry name" value="Zinc/RING finger domain, C3HC4 (zinc finger)"/>
    <property type="match status" value="1"/>
</dbReference>
<protein>
    <recommendedName>
        <fullName evidence="3">U-box domain-containing protein</fullName>
    </recommendedName>
</protein>
<accession>A0AAD1XQN2</accession>
<gene>
    <name evidence="4" type="ORF">ECRASSUSDP1_LOCUS18400</name>
</gene>
<dbReference type="EMBL" id="CAMPGE010018618">
    <property type="protein sequence ID" value="CAI2377019.1"/>
    <property type="molecule type" value="Genomic_DNA"/>
</dbReference>
<dbReference type="Pfam" id="PF04564">
    <property type="entry name" value="U-box"/>
    <property type="match status" value="1"/>
</dbReference>
<feature type="compositionally biased region" description="Basic and acidic residues" evidence="2">
    <location>
        <begin position="13"/>
        <end position="22"/>
    </location>
</feature>
<feature type="compositionally biased region" description="Basic residues" evidence="2">
    <location>
        <begin position="43"/>
        <end position="55"/>
    </location>
</feature>
<proteinExistence type="predicted"/>
<feature type="region of interest" description="Disordered" evidence="2">
    <location>
        <begin position="1"/>
        <end position="26"/>
    </location>
</feature>
<comment type="caution">
    <text evidence="4">The sequence shown here is derived from an EMBL/GenBank/DDBJ whole genome shotgun (WGS) entry which is preliminary data.</text>
</comment>
<evidence type="ECO:0000256" key="2">
    <source>
        <dbReference type="SAM" id="MobiDB-lite"/>
    </source>
</evidence>
<dbReference type="GO" id="GO:0016567">
    <property type="term" value="P:protein ubiquitination"/>
    <property type="evidence" value="ECO:0007669"/>
    <property type="project" value="InterPro"/>
</dbReference>
<dbReference type="AlphaFoldDB" id="A0AAD1XQN2"/>
<evidence type="ECO:0000313" key="5">
    <source>
        <dbReference type="Proteomes" id="UP001295684"/>
    </source>
</evidence>
<name>A0AAD1XQN2_EUPCR</name>
<feature type="region of interest" description="Disordered" evidence="2">
    <location>
        <begin position="42"/>
        <end position="67"/>
    </location>
</feature>
<dbReference type="InterPro" id="IPR003613">
    <property type="entry name" value="Ubox_domain"/>
</dbReference>
<keyword evidence="1" id="KW-0175">Coiled coil</keyword>
<dbReference type="SUPFAM" id="SSF57850">
    <property type="entry name" value="RING/U-box"/>
    <property type="match status" value="1"/>
</dbReference>
<feature type="coiled-coil region" evidence="1">
    <location>
        <begin position="79"/>
        <end position="132"/>
    </location>
</feature>
<sequence length="226" mass="26791">MGKKGRRMRRQVIMHEEERTRLTTDPVDISASLLSQAVIQHLKQTKGKKKSKRTNRPSEPPPDSSIDSMWKLHRLVYARDSTEDQIEKNKQLLEELRDDDRLKELHNLDQELEEVERKNQEFETKMEILIETRSKDKKFQEEFQKTQDLVQKLNTILECPIIFARFEDPVLFPSGHTYDNSYVMALEETLDKDPVTRQKLESKRFRPHFIAKALIDVVQKYIPRSS</sequence>
<reference evidence="4" key="1">
    <citation type="submission" date="2023-07" db="EMBL/GenBank/DDBJ databases">
        <authorList>
            <consortium name="AG Swart"/>
            <person name="Singh M."/>
            <person name="Singh A."/>
            <person name="Seah K."/>
            <person name="Emmerich C."/>
        </authorList>
    </citation>
    <scope>NUCLEOTIDE SEQUENCE</scope>
    <source>
        <strain evidence="4">DP1</strain>
    </source>
</reference>
<dbReference type="GO" id="GO:0004842">
    <property type="term" value="F:ubiquitin-protein transferase activity"/>
    <property type="evidence" value="ECO:0007669"/>
    <property type="project" value="InterPro"/>
</dbReference>
<feature type="compositionally biased region" description="Basic residues" evidence="2">
    <location>
        <begin position="1"/>
        <end position="12"/>
    </location>
</feature>
<evidence type="ECO:0000259" key="3">
    <source>
        <dbReference type="SMART" id="SM00504"/>
    </source>
</evidence>
<evidence type="ECO:0000256" key="1">
    <source>
        <dbReference type="SAM" id="Coils"/>
    </source>
</evidence>
<dbReference type="SMART" id="SM00504">
    <property type="entry name" value="Ubox"/>
    <property type="match status" value="1"/>
</dbReference>
<evidence type="ECO:0000313" key="4">
    <source>
        <dbReference type="EMBL" id="CAI2377019.1"/>
    </source>
</evidence>